<keyword evidence="2" id="KW-1185">Reference proteome</keyword>
<accession>A0A8H6HA30</accession>
<evidence type="ECO:0000313" key="2">
    <source>
        <dbReference type="Proteomes" id="UP000521943"/>
    </source>
</evidence>
<dbReference type="AlphaFoldDB" id="A0A8H6HA30"/>
<dbReference type="OrthoDB" id="447173at2759"/>
<feature type="non-terminal residue" evidence="1">
    <location>
        <position position="1"/>
    </location>
</feature>
<reference evidence="1 2" key="1">
    <citation type="submission" date="2020-07" db="EMBL/GenBank/DDBJ databases">
        <title>Comparative genomics of pyrophilous fungi reveals a link between fire events and developmental genes.</title>
        <authorList>
            <consortium name="DOE Joint Genome Institute"/>
            <person name="Steindorff A.S."/>
            <person name="Carver A."/>
            <person name="Calhoun S."/>
            <person name="Stillman K."/>
            <person name="Liu H."/>
            <person name="Lipzen A."/>
            <person name="Pangilinan J."/>
            <person name="Labutti K."/>
            <person name="Bruns T.D."/>
            <person name="Grigoriev I.V."/>
        </authorList>
    </citation>
    <scope>NUCLEOTIDE SEQUENCE [LARGE SCALE GENOMIC DNA]</scope>
    <source>
        <strain evidence="1 2">CBS 144469</strain>
    </source>
</reference>
<gene>
    <name evidence="1" type="ORF">DFP72DRAFT_831759</name>
</gene>
<dbReference type="EMBL" id="JACGCI010000207">
    <property type="protein sequence ID" value="KAF6742021.1"/>
    <property type="molecule type" value="Genomic_DNA"/>
</dbReference>
<dbReference type="Proteomes" id="UP000521943">
    <property type="component" value="Unassembled WGS sequence"/>
</dbReference>
<protein>
    <submittedName>
        <fullName evidence="1">Uncharacterized protein</fullName>
    </submittedName>
</protein>
<proteinExistence type="predicted"/>
<comment type="caution">
    <text evidence="1">The sequence shown here is derived from an EMBL/GenBank/DDBJ whole genome shotgun (WGS) entry which is preliminary data.</text>
</comment>
<organism evidence="1 2">
    <name type="scientific">Ephemerocybe angulata</name>
    <dbReference type="NCBI Taxonomy" id="980116"/>
    <lineage>
        <taxon>Eukaryota</taxon>
        <taxon>Fungi</taxon>
        <taxon>Dikarya</taxon>
        <taxon>Basidiomycota</taxon>
        <taxon>Agaricomycotina</taxon>
        <taxon>Agaricomycetes</taxon>
        <taxon>Agaricomycetidae</taxon>
        <taxon>Agaricales</taxon>
        <taxon>Agaricineae</taxon>
        <taxon>Psathyrellaceae</taxon>
        <taxon>Ephemerocybe</taxon>
    </lineage>
</organism>
<evidence type="ECO:0000313" key="1">
    <source>
        <dbReference type="EMBL" id="KAF6742021.1"/>
    </source>
</evidence>
<name>A0A8H6HA30_9AGAR</name>
<sequence length="64" mass="7236">PYTICRALPVVEATSRGFNDVLLHILTSRRLSYTPYDSFDCFMNQRSLILSSKHGTTKSRGSRA</sequence>